<accession>A0A8S1NL39</accession>
<comment type="caution">
    <text evidence="1">The sequence shown here is derived from an EMBL/GenBank/DDBJ whole genome shotgun (WGS) entry which is preliminary data.</text>
</comment>
<dbReference type="EMBL" id="CAJJDN010000060">
    <property type="protein sequence ID" value="CAD8093328.1"/>
    <property type="molecule type" value="Genomic_DNA"/>
</dbReference>
<name>A0A8S1NL39_9CILI</name>
<organism evidence="1 2">
    <name type="scientific">Paramecium sonneborni</name>
    <dbReference type="NCBI Taxonomy" id="65129"/>
    <lineage>
        <taxon>Eukaryota</taxon>
        <taxon>Sar</taxon>
        <taxon>Alveolata</taxon>
        <taxon>Ciliophora</taxon>
        <taxon>Intramacronucleata</taxon>
        <taxon>Oligohymenophorea</taxon>
        <taxon>Peniculida</taxon>
        <taxon>Parameciidae</taxon>
        <taxon>Paramecium</taxon>
    </lineage>
</organism>
<proteinExistence type="predicted"/>
<gene>
    <name evidence="1" type="ORF">PSON_ATCC_30995.1.T0600227</name>
</gene>
<reference evidence="1" key="1">
    <citation type="submission" date="2021-01" db="EMBL/GenBank/DDBJ databases">
        <authorList>
            <consortium name="Genoscope - CEA"/>
            <person name="William W."/>
        </authorList>
    </citation>
    <scope>NUCLEOTIDE SEQUENCE</scope>
</reference>
<sequence>MQQYKLQVILQEIMKKTISFQGKINQFQKNQIFEEDSLKAKIIKFQQYIVKKMNST</sequence>
<protein>
    <submittedName>
        <fullName evidence="1">Uncharacterized protein</fullName>
    </submittedName>
</protein>
<evidence type="ECO:0000313" key="1">
    <source>
        <dbReference type="EMBL" id="CAD8093328.1"/>
    </source>
</evidence>
<evidence type="ECO:0000313" key="2">
    <source>
        <dbReference type="Proteomes" id="UP000692954"/>
    </source>
</evidence>
<dbReference type="Proteomes" id="UP000692954">
    <property type="component" value="Unassembled WGS sequence"/>
</dbReference>
<dbReference type="AlphaFoldDB" id="A0A8S1NL39"/>
<keyword evidence="2" id="KW-1185">Reference proteome</keyword>